<dbReference type="Proteomes" id="UP000219612">
    <property type="component" value="Unassembled WGS sequence"/>
</dbReference>
<proteinExistence type="predicted"/>
<accession>A0A285KG33</accession>
<protein>
    <submittedName>
        <fullName evidence="2">Uncharacterized protein</fullName>
    </submittedName>
</protein>
<gene>
    <name evidence="2" type="ORF">SAMN05421748_14059</name>
</gene>
<dbReference type="AlphaFoldDB" id="A0A285KG33"/>
<keyword evidence="3" id="KW-1185">Reference proteome</keyword>
<name>A0A285KG33_9ACTN</name>
<sequence length="124" mass="12563">MPVSFHKAPGPPPEIGHRVVDLSCLPPIPGKDFGGGEIAGFRPVPQFTKPPGVPQHPGQFLSGSVLAHTGGPASRSLGHGGPSAEAVQVNFAAQDALQLPDSGDVAGLLARSSAWSSRSASTRA</sequence>
<evidence type="ECO:0000313" key="3">
    <source>
        <dbReference type="Proteomes" id="UP000219612"/>
    </source>
</evidence>
<dbReference type="EMBL" id="OBDY01000040">
    <property type="protein sequence ID" value="SNY71582.1"/>
    <property type="molecule type" value="Genomic_DNA"/>
</dbReference>
<evidence type="ECO:0000256" key="1">
    <source>
        <dbReference type="SAM" id="MobiDB-lite"/>
    </source>
</evidence>
<feature type="region of interest" description="Disordered" evidence="1">
    <location>
        <begin position="36"/>
        <end position="83"/>
    </location>
</feature>
<reference evidence="2 3" key="1">
    <citation type="submission" date="2017-09" db="EMBL/GenBank/DDBJ databases">
        <authorList>
            <person name="Ehlers B."/>
            <person name="Leendertz F.H."/>
        </authorList>
    </citation>
    <scope>NUCLEOTIDE SEQUENCE [LARGE SCALE GENOMIC DNA]</scope>
    <source>
        <strain evidence="2 3">CGMCC 4.6857</strain>
    </source>
</reference>
<dbReference type="RefSeq" id="WP_097328629.1">
    <property type="nucleotide sequence ID" value="NZ_OBDY01000040.1"/>
</dbReference>
<evidence type="ECO:0000313" key="2">
    <source>
        <dbReference type="EMBL" id="SNY71582.1"/>
    </source>
</evidence>
<organism evidence="2 3">
    <name type="scientific">Paractinoplanes atraurantiacus</name>
    <dbReference type="NCBI Taxonomy" id="1036182"/>
    <lineage>
        <taxon>Bacteria</taxon>
        <taxon>Bacillati</taxon>
        <taxon>Actinomycetota</taxon>
        <taxon>Actinomycetes</taxon>
        <taxon>Micromonosporales</taxon>
        <taxon>Micromonosporaceae</taxon>
        <taxon>Paractinoplanes</taxon>
    </lineage>
</organism>